<keyword evidence="1" id="KW-0813">Transport</keyword>
<keyword evidence="3" id="KW-0067">ATP-binding</keyword>
<dbReference type="EMBL" id="CADCVP010000093">
    <property type="protein sequence ID" value="CAA9480174.1"/>
    <property type="molecule type" value="Genomic_DNA"/>
</dbReference>
<evidence type="ECO:0000313" key="6">
    <source>
        <dbReference type="EMBL" id="CAA9480174.1"/>
    </source>
</evidence>
<dbReference type="InterPro" id="IPR050166">
    <property type="entry name" value="ABC_transporter_ATP-bind"/>
</dbReference>
<gene>
    <name evidence="6" type="ORF">AVDCRST_MAG69-729</name>
</gene>
<dbReference type="SMART" id="SM00382">
    <property type="entry name" value="AAA"/>
    <property type="match status" value="1"/>
</dbReference>
<dbReference type="Gene3D" id="3.40.50.300">
    <property type="entry name" value="P-loop containing nucleotide triphosphate hydrolases"/>
    <property type="match status" value="1"/>
</dbReference>
<evidence type="ECO:0000256" key="1">
    <source>
        <dbReference type="ARBA" id="ARBA00022448"/>
    </source>
</evidence>
<dbReference type="PANTHER" id="PTHR42788">
    <property type="entry name" value="TAURINE IMPORT ATP-BINDING PROTEIN-RELATED"/>
    <property type="match status" value="1"/>
</dbReference>
<dbReference type="InterPro" id="IPR003593">
    <property type="entry name" value="AAA+_ATPase"/>
</dbReference>
<accession>A0A6J4S0C5</accession>
<protein>
    <submittedName>
        <fullName evidence="6">Hydroxymethylpyrimidine ABC transporter, ATPase component</fullName>
    </submittedName>
</protein>
<evidence type="ECO:0000256" key="4">
    <source>
        <dbReference type="SAM" id="MobiDB-lite"/>
    </source>
</evidence>
<dbReference type="AlphaFoldDB" id="A0A6J4S0C5"/>
<dbReference type="Pfam" id="PF00005">
    <property type="entry name" value="ABC_tran"/>
    <property type="match status" value="1"/>
</dbReference>
<proteinExistence type="predicted"/>
<organism evidence="6">
    <name type="scientific">uncultured Solirubrobacteraceae bacterium</name>
    <dbReference type="NCBI Taxonomy" id="1162706"/>
    <lineage>
        <taxon>Bacteria</taxon>
        <taxon>Bacillati</taxon>
        <taxon>Actinomycetota</taxon>
        <taxon>Thermoleophilia</taxon>
        <taxon>Solirubrobacterales</taxon>
        <taxon>Solirubrobacteraceae</taxon>
        <taxon>environmental samples</taxon>
    </lineage>
</organism>
<dbReference type="InterPro" id="IPR017871">
    <property type="entry name" value="ABC_transporter-like_CS"/>
</dbReference>
<sequence length="261" mass="27237">MPAEGAVPTDTQTSAATGSAHAPGADGVVVVSELRKGYGPVQALDGVSLRIPAGGIVAVVGPSGCGKSTLLECVCGLQRPDAGSVLSAPAALMPQRDALLPWLSALDNAALALRAVGEPRGRARARAHEHFEEFGLTGFEDARPAALSGGMRQRVAFLRTLLTGRPVLCLDEPFGALDAITRTQMQQWLAGALDIEPRTVLLVTHDVEEAALLADSIVLLSARPARVLATLDVDVERPRRRTDPAIVALRERALDLLGAGS</sequence>
<feature type="region of interest" description="Disordered" evidence="4">
    <location>
        <begin position="1"/>
        <end position="22"/>
    </location>
</feature>
<dbReference type="PROSITE" id="PS50893">
    <property type="entry name" value="ABC_TRANSPORTER_2"/>
    <property type="match status" value="1"/>
</dbReference>
<dbReference type="PROSITE" id="PS00211">
    <property type="entry name" value="ABC_TRANSPORTER_1"/>
    <property type="match status" value="1"/>
</dbReference>
<evidence type="ECO:0000259" key="5">
    <source>
        <dbReference type="PROSITE" id="PS50893"/>
    </source>
</evidence>
<dbReference type="InterPro" id="IPR027417">
    <property type="entry name" value="P-loop_NTPase"/>
</dbReference>
<dbReference type="InterPro" id="IPR003439">
    <property type="entry name" value="ABC_transporter-like_ATP-bd"/>
</dbReference>
<dbReference type="GO" id="GO:0005524">
    <property type="term" value="F:ATP binding"/>
    <property type="evidence" value="ECO:0007669"/>
    <property type="project" value="UniProtKB-KW"/>
</dbReference>
<dbReference type="PANTHER" id="PTHR42788:SF2">
    <property type="entry name" value="ABC TRANSPORTER ATP-BINDING PROTEIN"/>
    <property type="match status" value="1"/>
</dbReference>
<evidence type="ECO:0000256" key="2">
    <source>
        <dbReference type="ARBA" id="ARBA00022741"/>
    </source>
</evidence>
<keyword evidence="2" id="KW-0547">Nucleotide-binding</keyword>
<feature type="domain" description="ABC transporter" evidence="5">
    <location>
        <begin position="29"/>
        <end position="247"/>
    </location>
</feature>
<dbReference type="SUPFAM" id="SSF52540">
    <property type="entry name" value="P-loop containing nucleoside triphosphate hydrolases"/>
    <property type="match status" value="1"/>
</dbReference>
<reference evidence="6" key="1">
    <citation type="submission" date="2020-02" db="EMBL/GenBank/DDBJ databases">
        <authorList>
            <person name="Meier V. D."/>
        </authorList>
    </citation>
    <scope>NUCLEOTIDE SEQUENCE</scope>
    <source>
        <strain evidence="6">AVDCRST_MAG69</strain>
    </source>
</reference>
<name>A0A6J4S0C5_9ACTN</name>
<dbReference type="CDD" id="cd03293">
    <property type="entry name" value="ABC_NrtD_SsuB_transporters"/>
    <property type="match status" value="1"/>
</dbReference>
<dbReference type="GO" id="GO:0016887">
    <property type="term" value="F:ATP hydrolysis activity"/>
    <property type="evidence" value="ECO:0007669"/>
    <property type="project" value="InterPro"/>
</dbReference>
<evidence type="ECO:0000256" key="3">
    <source>
        <dbReference type="ARBA" id="ARBA00022840"/>
    </source>
</evidence>